<dbReference type="InterPro" id="IPR002401">
    <property type="entry name" value="Cyt_P450_E_grp-I"/>
</dbReference>
<keyword evidence="8" id="KW-0256">Endoplasmic reticulum</keyword>
<dbReference type="KEGG" id="dwi:6639003"/>
<dbReference type="Pfam" id="PF00067">
    <property type="entry name" value="p450"/>
    <property type="match status" value="1"/>
</dbReference>
<dbReference type="FunFam" id="1.10.630.10:FF:000238">
    <property type="entry name" value="Cytochrome P450 2A6"/>
    <property type="match status" value="1"/>
</dbReference>
<dbReference type="Gene3D" id="1.10.630.10">
    <property type="entry name" value="Cytochrome P450"/>
    <property type="match status" value="1"/>
</dbReference>
<evidence type="ECO:0000256" key="14">
    <source>
        <dbReference type="PIRSR" id="PIRSR602401-1"/>
    </source>
</evidence>
<dbReference type="InterPro" id="IPR017972">
    <property type="entry name" value="Cyt_P450_CS"/>
</dbReference>
<protein>
    <submittedName>
        <fullName evidence="16">Uncharacterized protein</fullName>
        <ecNumber evidence="16">1.14.-.-</ecNumber>
    </submittedName>
</protein>
<dbReference type="InterPro" id="IPR001128">
    <property type="entry name" value="Cyt_P450"/>
</dbReference>
<keyword evidence="12 15" id="KW-0503">Monooxygenase</keyword>
<organism evidence="16 17">
    <name type="scientific">Drosophila willistoni</name>
    <name type="common">Fruit fly</name>
    <dbReference type="NCBI Taxonomy" id="7260"/>
    <lineage>
        <taxon>Eukaryota</taxon>
        <taxon>Metazoa</taxon>
        <taxon>Ecdysozoa</taxon>
        <taxon>Arthropoda</taxon>
        <taxon>Hexapoda</taxon>
        <taxon>Insecta</taxon>
        <taxon>Pterygota</taxon>
        <taxon>Neoptera</taxon>
        <taxon>Endopterygota</taxon>
        <taxon>Diptera</taxon>
        <taxon>Brachycera</taxon>
        <taxon>Muscomorpha</taxon>
        <taxon>Ephydroidea</taxon>
        <taxon>Drosophilidae</taxon>
        <taxon>Drosophila</taxon>
        <taxon>Sophophora</taxon>
    </lineage>
</organism>
<evidence type="ECO:0000256" key="4">
    <source>
        <dbReference type="ARBA" id="ARBA00004406"/>
    </source>
</evidence>
<dbReference type="InterPro" id="IPR050182">
    <property type="entry name" value="Cytochrome_P450_fam2"/>
</dbReference>
<evidence type="ECO:0000256" key="9">
    <source>
        <dbReference type="ARBA" id="ARBA00022848"/>
    </source>
</evidence>
<evidence type="ECO:0000256" key="6">
    <source>
        <dbReference type="ARBA" id="ARBA00022617"/>
    </source>
</evidence>
<dbReference type="EC" id="1.14.-.-" evidence="16"/>
<feature type="binding site" description="axial binding residue" evidence="14">
    <location>
        <position position="456"/>
    </location>
    <ligand>
        <name>heme</name>
        <dbReference type="ChEBI" id="CHEBI:30413"/>
    </ligand>
    <ligandPart>
        <name>Fe</name>
        <dbReference type="ChEBI" id="CHEBI:18248"/>
    </ligandPart>
</feature>
<keyword evidence="13" id="KW-0472">Membrane</keyword>
<evidence type="ECO:0000256" key="3">
    <source>
        <dbReference type="ARBA" id="ARBA00004174"/>
    </source>
</evidence>
<dbReference type="GO" id="GO:0005789">
    <property type="term" value="C:endoplasmic reticulum membrane"/>
    <property type="evidence" value="ECO:0007669"/>
    <property type="project" value="UniProtKB-SubCell"/>
</dbReference>
<dbReference type="PANTHER" id="PTHR24300:SF376">
    <property type="entry name" value="CYTOCHROME P450 15A1"/>
    <property type="match status" value="1"/>
</dbReference>
<evidence type="ECO:0000313" key="16">
    <source>
        <dbReference type="EMBL" id="EDW73350.1"/>
    </source>
</evidence>
<dbReference type="PANTHER" id="PTHR24300">
    <property type="entry name" value="CYTOCHROME P450 508A4-RELATED"/>
    <property type="match status" value="1"/>
</dbReference>
<dbReference type="PhylomeDB" id="B4ML92"/>
<comment type="similarity">
    <text evidence="5 15">Belongs to the cytochrome P450 family.</text>
</comment>
<sequence>MSALIFLSTILIGFILFKLINSMRRPKNFPPGPRFLPWLGNTLQFRKEARAAGGQHVLFEHWSKQYNSQLLGLKLGSEYVVVAMGNAMVREVQLQEVFEGRPDNFFLRLRTMGTRKGITCTDGKLWYEHRNFAMKQMRHVGYGRSQMEGHIEREAEELLNKLAGTHGTPIEPVTKLAESVLNVLWCLIAGKRIASDEDGTLHSLLDLMTRRSKLFDICGGLLAQFPWLRHVAPNKTGYNLIRQLNTELYQFFMTTIEEHRQQLADSEQDTDLIYAYLQAMANKDDESSSFNETQLVMTILDFFIAGSQTTSNTINLALMILAMREDIQKRLLDEIEANCSSNAAGASSSSSGAAAFPHLSRRESFDYMDAFIMEVQRFFHITPITGPRRTLWSTKLGGYDIPRNTTILIGLRSVHLDKEHWGDPLEFRPERFLDTATGKCFKDDYFMPFGLGRRRCLGDALARACIFSFLVRIVQHFHVVLPAGETPSLILQPGITLTPKPYKVMFVKRQ</sequence>
<dbReference type="SUPFAM" id="SSF48264">
    <property type="entry name" value="Cytochrome P450"/>
    <property type="match status" value="1"/>
</dbReference>
<dbReference type="PRINTS" id="PR00463">
    <property type="entry name" value="EP450I"/>
</dbReference>
<evidence type="ECO:0000256" key="10">
    <source>
        <dbReference type="ARBA" id="ARBA00023002"/>
    </source>
</evidence>
<dbReference type="OrthoDB" id="3934656at2759"/>
<dbReference type="InParanoid" id="B4ML92"/>
<evidence type="ECO:0000313" key="17">
    <source>
        <dbReference type="Proteomes" id="UP000007798"/>
    </source>
</evidence>
<proteinExistence type="inferred from homology"/>
<evidence type="ECO:0000256" key="7">
    <source>
        <dbReference type="ARBA" id="ARBA00022723"/>
    </source>
</evidence>
<dbReference type="Proteomes" id="UP000007798">
    <property type="component" value="Unassembled WGS sequence"/>
</dbReference>
<dbReference type="EMBL" id="CH963847">
    <property type="protein sequence ID" value="EDW73350.1"/>
    <property type="molecule type" value="Genomic_DNA"/>
</dbReference>
<evidence type="ECO:0000256" key="11">
    <source>
        <dbReference type="ARBA" id="ARBA00023004"/>
    </source>
</evidence>
<dbReference type="GO" id="GO:0005506">
    <property type="term" value="F:iron ion binding"/>
    <property type="evidence" value="ECO:0007669"/>
    <property type="project" value="InterPro"/>
</dbReference>
<keyword evidence="10 15" id="KW-0560">Oxidoreductase</keyword>
<evidence type="ECO:0000256" key="8">
    <source>
        <dbReference type="ARBA" id="ARBA00022824"/>
    </source>
</evidence>
<evidence type="ECO:0000256" key="2">
    <source>
        <dbReference type="ARBA" id="ARBA00003690"/>
    </source>
</evidence>
<keyword evidence="6 14" id="KW-0349">Heme</keyword>
<comment type="cofactor">
    <cofactor evidence="1 14">
        <name>heme</name>
        <dbReference type="ChEBI" id="CHEBI:30413"/>
    </cofactor>
</comment>
<dbReference type="GO" id="GO:0020037">
    <property type="term" value="F:heme binding"/>
    <property type="evidence" value="ECO:0007669"/>
    <property type="project" value="InterPro"/>
</dbReference>
<dbReference type="GO" id="GO:0016712">
    <property type="term" value="F:oxidoreductase activity, acting on paired donors, with incorporation or reduction of molecular oxygen, reduced flavin or flavoprotein as one donor, and incorporation of one atom of oxygen"/>
    <property type="evidence" value="ECO:0007669"/>
    <property type="project" value="TreeGrafter"/>
</dbReference>
<evidence type="ECO:0000256" key="5">
    <source>
        <dbReference type="ARBA" id="ARBA00010617"/>
    </source>
</evidence>
<dbReference type="GO" id="GO:0006805">
    <property type="term" value="P:xenobiotic metabolic process"/>
    <property type="evidence" value="ECO:0007669"/>
    <property type="project" value="TreeGrafter"/>
</dbReference>
<dbReference type="PRINTS" id="PR00385">
    <property type="entry name" value="P450"/>
</dbReference>
<dbReference type="eggNOG" id="KOG0156">
    <property type="taxonomic scope" value="Eukaryota"/>
</dbReference>
<comment type="function">
    <text evidence="2">May be involved in the metabolism of insect hormones and in the breakdown of synthetic insecticides.</text>
</comment>
<name>B4ML92_DROWI</name>
<comment type="subcellular location">
    <subcellularLocation>
        <location evidence="4">Endoplasmic reticulum membrane</location>
        <topology evidence="4">Peripheral membrane protein</topology>
    </subcellularLocation>
    <subcellularLocation>
        <location evidence="3">Microsome membrane</location>
        <topology evidence="3">Peripheral membrane protein</topology>
    </subcellularLocation>
</comment>
<keyword evidence="9" id="KW-0492">Microsome</keyword>
<reference evidence="16 17" key="1">
    <citation type="journal article" date="2007" name="Nature">
        <title>Evolution of genes and genomes on the Drosophila phylogeny.</title>
        <authorList>
            <consortium name="Drosophila 12 Genomes Consortium"/>
            <person name="Clark A.G."/>
            <person name="Eisen M.B."/>
            <person name="Smith D.R."/>
            <person name="Bergman C.M."/>
            <person name="Oliver B."/>
            <person name="Markow T.A."/>
            <person name="Kaufman T.C."/>
            <person name="Kellis M."/>
            <person name="Gelbart W."/>
            <person name="Iyer V.N."/>
            <person name="Pollard D.A."/>
            <person name="Sackton T.B."/>
            <person name="Larracuente A.M."/>
            <person name="Singh N.D."/>
            <person name="Abad J.P."/>
            <person name="Abt D.N."/>
            <person name="Adryan B."/>
            <person name="Aguade M."/>
            <person name="Akashi H."/>
            <person name="Anderson W.W."/>
            <person name="Aquadro C.F."/>
            <person name="Ardell D.H."/>
            <person name="Arguello R."/>
            <person name="Artieri C.G."/>
            <person name="Barbash D.A."/>
            <person name="Barker D."/>
            <person name="Barsanti P."/>
            <person name="Batterham P."/>
            <person name="Batzoglou S."/>
            <person name="Begun D."/>
            <person name="Bhutkar A."/>
            <person name="Blanco E."/>
            <person name="Bosak S.A."/>
            <person name="Bradley R.K."/>
            <person name="Brand A.D."/>
            <person name="Brent M.R."/>
            <person name="Brooks A.N."/>
            <person name="Brown R.H."/>
            <person name="Butlin R.K."/>
            <person name="Caggese C."/>
            <person name="Calvi B.R."/>
            <person name="Bernardo de Carvalho A."/>
            <person name="Caspi A."/>
            <person name="Castrezana S."/>
            <person name="Celniker S.E."/>
            <person name="Chang J.L."/>
            <person name="Chapple C."/>
            <person name="Chatterji S."/>
            <person name="Chinwalla A."/>
            <person name="Civetta A."/>
            <person name="Clifton S.W."/>
            <person name="Comeron J.M."/>
            <person name="Costello J.C."/>
            <person name="Coyne J.A."/>
            <person name="Daub J."/>
            <person name="David R.G."/>
            <person name="Delcher A.L."/>
            <person name="Delehaunty K."/>
            <person name="Do C.B."/>
            <person name="Ebling H."/>
            <person name="Edwards K."/>
            <person name="Eickbush T."/>
            <person name="Evans J.D."/>
            <person name="Filipski A."/>
            <person name="Findeiss S."/>
            <person name="Freyhult E."/>
            <person name="Fulton L."/>
            <person name="Fulton R."/>
            <person name="Garcia A.C."/>
            <person name="Gardiner A."/>
            <person name="Garfield D.A."/>
            <person name="Garvin B.E."/>
            <person name="Gibson G."/>
            <person name="Gilbert D."/>
            <person name="Gnerre S."/>
            <person name="Godfrey J."/>
            <person name="Good R."/>
            <person name="Gotea V."/>
            <person name="Gravely B."/>
            <person name="Greenberg A.J."/>
            <person name="Griffiths-Jones S."/>
            <person name="Gross S."/>
            <person name="Guigo R."/>
            <person name="Gustafson E.A."/>
            <person name="Haerty W."/>
            <person name="Hahn M.W."/>
            <person name="Halligan D.L."/>
            <person name="Halpern A.L."/>
            <person name="Halter G.M."/>
            <person name="Han M.V."/>
            <person name="Heger A."/>
            <person name="Hillier L."/>
            <person name="Hinrichs A.S."/>
            <person name="Holmes I."/>
            <person name="Hoskins R.A."/>
            <person name="Hubisz M.J."/>
            <person name="Hultmark D."/>
            <person name="Huntley M.A."/>
            <person name="Jaffe D.B."/>
            <person name="Jagadeeshan S."/>
            <person name="Jeck W.R."/>
            <person name="Johnson J."/>
            <person name="Jones C.D."/>
            <person name="Jordan W.C."/>
            <person name="Karpen G.H."/>
            <person name="Kataoka E."/>
            <person name="Keightley P.D."/>
            <person name="Kheradpour P."/>
            <person name="Kirkness E.F."/>
            <person name="Koerich L.B."/>
            <person name="Kristiansen K."/>
            <person name="Kudrna D."/>
            <person name="Kulathinal R.J."/>
            <person name="Kumar S."/>
            <person name="Kwok R."/>
            <person name="Lander E."/>
            <person name="Langley C.H."/>
            <person name="Lapoint R."/>
            <person name="Lazzaro B.P."/>
            <person name="Lee S.J."/>
            <person name="Levesque L."/>
            <person name="Li R."/>
            <person name="Lin C.F."/>
            <person name="Lin M.F."/>
            <person name="Lindblad-Toh K."/>
            <person name="Llopart A."/>
            <person name="Long M."/>
            <person name="Low L."/>
            <person name="Lozovsky E."/>
            <person name="Lu J."/>
            <person name="Luo M."/>
            <person name="Machado C.A."/>
            <person name="Makalowski W."/>
            <person name="Marzo M."/>
            <person name="Matsuda M."/>
            <person name="Matzkin L."/>
            <person name="McAllister B."/>
            <person name="McBride C.S."/>
            <person name="McKernan B."/>
            <person name="McKernan K."/>
            <person name="Mendez-Lago M."/>
            <person name="Minx P."/>
            <person name="Mollenhauer M.U."/>
            <person name="Montooth K."/>
            <person name="Mount S.M."/>
            <person name="Mu X."/>
            <person name="Myers E."/>
            <person name="Negre B."/>
            <person name="Newfeld S."/>
            <person name="Nielsen R."/>
            <person name="Noor M.A."/>
            <person name="O'Grady P."/>
            <person name="Pachter L."/>
            <person name="Papaceit M."/>
            <person name="Parisi M.J."/>
            <person name="Parisi M."/>
            <person name="Parts L."/>
            <person name="Pedersen J.S."/>
            <person name="Pesole G."/>
            <person name="Phillippy A.M."/>
            <person name="Ponting C.P."/>
            <person name="Pop M."/>
            <person name="Porcelli D."/>
            <person name="Powell J.R."/>
            <person name="Prohaska S."/>
            <person name="Pruitt K."/>
            <person name="Puig M."/>
            <person name="Quesneville H."/>
            <person name="Ram K.R."/>
            <person name="Rand D."/>
            <person name="Rasmussen M.D."/>
            <person name="Reed L.K."/>
            <person name="Reenan R."/>
            <person name="Reily A."/>
            <person name="Remington K.A."/>
            <person name="Rieger T.T."/>
            <person name="Ritchie M.G."/>
            <person name="Robin C."/>
            <person name="Rogers Y.H."/>
            <person name="Rohde C."/>
            <person name="Rozas J."/>
            <person name="Rubenfield M.J."/>
            <person name="Ruiz A."/>
            <person name="Russo S."/>
            <person name="Salzberg S.L."/>
            <person name="Sanchez-Gracia A."/>
            <person name="Saranga D.J."/>
            <person name="Sato H."/>
            <person name="Schaeffer S.W."/>
            <person name="Schatz M.C."/>
            <person name="Schlenke T."/>
            <person name="Schwartz R."/>
            <person name="Segarra C."/>
            <person name="Singh R.S."/>
            <person name="Sirot L."/>
            <person name="Sirota M."/>
            <person name="Sisneros N.B."/>
            <person name="Smith C.D."/>
            <person name="Smith T.F."/>
            <person name="Spieth J."/>
            <person name="Stage D.E."/>
            <person name="Stark A."/>
            <person name="Stephan W."/>
            <person name="Strausberg R.L."/>
            <person name="Strempel S."/>
            <person name="Sturgill D."/>
            <person name="Sutton G."/>
            <person name="Sutton G.G."/>
            <person name="Tao W."/>
            <person name="Teichmann S."/>
            <person name="Tobari Y.N."/>
            <person name="Tomimura Y."/>
            <person name="Tsolas J.M."/>
            <person name="Valente V.L."/>
            <person name="Venter E."/>
            <person name="Venter J.C."/>
            <person name="Vicario S."/>
            <person name="Vieira F.G."/>
            <person name="Vilella A.J."/>
            <person name="Villasante A."/>
            <person name="Walenz B."/>
            <person name="Wang J."/>
            <person name="Wasserman M."/>
            <person name="Watts T."/>
            <person name="Wilson D."/>
            <person name="Wilson R.K."/>
            <person name="Wing R.A."/>
            <person name="Wolfner M.F."/>
            <person name="Wong A."/>
            <person name="Wong G.K."/>
            <person name="Wu C.I."/>
            <person name="Wu G."/>
            <person name="Yamamoto D."/>
            <person name="Yang H.P."/>
            <person name="Yang S.P."/>
            <person name="Yorke J.A."/>
            <person name="Yoshida K."/>
            <person name="Zdobnov E."/>
            <person name="Zhang P."/>
            <person name="Zhang Y."/>
            <person name="Zimin A.V."/>
            <person name="Baldwin J."/>
            <person name="Abdouelleil A."/>
            <person name="Abdulkadir J."/>
            <person name="Abebe A."/>
            <person name="Abera B."/>
            <person name="Abreu J."/>
            <person name="Acer S.C."/>
            <person name="Aftuck L."/>
            <person name="Alexander A."/>
            <person name="An P."/>
            <person name="Anderson E."/>
            <person name="Anderson S."/>
            <person name="Arachi H."/>
            <person name="Azer M."/>
            <person name="Bachantsang P."/>
            <person name="Barry A."/>
            <person name="Bayul T."/>
            <person name="Berlin A."/>
            <person name="Bessette D."/>
            <person name="Bloom T."/>
            <person name="Blye J."/>
            <person name="Boguslavskiy L."/>
            <person name="Bonnet C."/>
            <person name="Boukhgalter B."/>
            <person name="Bourzgui I."/>
            <person name="Brown A."/>
            <person name="Cahill P."/>
            <person name="Channer S."/>
            <person name="Cheshatsang Y."/>
            <person name="Chuda L."/>
            <person name="Citroen M."/>
            <person name="Collymore A."/>
            <person name="Cooke P."/>
            <person name="Costello M."/>
            <person name="D'Aco K."/>
            <person name="Daza R."/>
            <person name="De Haan G."/>
            <person name="DeGray S."/>
            <person name="DeMaso C."/>
            <person name="Dhargay N."/>
            <person name="Dooley K."/>
            <person name="Dooley E."/>
            <person name="Doricent M."/>
            <person name="Dorje P."/>
            <person name="Dorjee K."/>
            <person name="Dupes A."/>
            <person name="Elong R."/>
            <person name="Falk J."/>
            <person name="Farina A."/>
            <person name="Faro S."/>
            <person name="Ferguson D."/>
            <person name="Fisher S."/>
            <person name="Foley C.D."/>
            <person name="Franke A."/>
            <person name="Friedrich D."/>
            <person name="Gadbois L."/>
            <person name="Gearin G."/>
            <person name="Gearin C.R."/>
            <person name="Giannoukos G."/>
            <person name="Goode T."/>
            <person name="Graham J."/>
            <person name="Grandbois E."/>
            <person name="Grewal S."/>
            <person name="Gyaltsen K."/>
            <person name="Hafez N."/>
            <person name="Hagos B."/>
            <person name="Hall J."/>
            <person name="Henson C."/>
            <person name="Hollinger A."/>
            <person name="Honan T."/>
            <person name="Huard M.D."/>
            <person name="Hughes L."/>
            <person name="Hurhula B."/>
            <person name="Husby M.E."/>
            <person name="Kamat A."/>
            <person name="Kanga B."/>
            <person name="Kashin S."/>
            <person name="Khazanovich D."/>
            <person name="Kisner P."/>
            <person name="Lance K."/>
            <person name="Lara M."/>
            <person name="Lee W."/>
            <person name="Lennon N."/>
            <person name="Letendre F."/>
            <person name="LeVine R."/>
            <person name="Lipovsky A."/>
            <person name="Liu X."/>
            <person name="Liu J."/>
            <person name="Liu S."/>
            <person name="Lokyitsang T."/>
            <person name="Lokyitsang Y."/>
            <person name="Lubonja R."/>
            <person name="Lui A."/>
            <person name="MacDonald P."/>
            <person name="Magnisalis V."/>
            <person name="Maru K."/>
            <person name="Matthews C."/>
            <person name="McCusker W."/>
            <person name="McDonough S."/>
            <person name="Mehta T."/>
            <person name="Meldrim J."/>
            <person name="Meneus L."/>
            <person name="Mihai O."/>
            <person name="Mihalev A."/>
            <person name="Mihova T."/>
            <person name="Mittelman R."/>
            <person name="Mlenga V."/>
            <person name="Montmayeur A."/>
            <person name="Mulrain L."/>
            <person name="Navidi A."/>
            <person name="Naylor J."/>
            <person name="Negash T."/>
            <person name="Nguyen T."/>
            <person name="Nguyen N."/>
            <person name="Nicol R."/>
            <person name="Norbu C."/>
            <person name="Norbu N."/>
            <person name="Novod N."/>
            <person name="O'Neill B."/>
            <person name="Osman S."/>
            <person name="Markiewicz E."/>
            <person name="Oyono O.L."/>
            <person name="Patti C."/>
            <person name="Phunkhang P."/>
            <person name="Pierre F."/>
            <person name="Priest M."/>
            <person name="Raghuraman S."/>
            <person name="Rege F."/>
            <person name="Reyes R."/>
            <person name="Rise C."/>
            <person name="Rogov P."/>
            <person name="Ross K."/>
            <person name="Ryan E."/>
            <person name="Settipalli S."/>
            <person name="Shea T."/>
            <person name="Sherpa N."/>
            <person name="Shi L."/>
            <person name="Shih D."/>
            <person name="Sparrow T."/>
            <person name="Spaulding J."/>
            <person name="Stalker J."/>
            <person name="Stange-Thomann N."/>
            <person name="Stavropoulos S."/>
            <person name="Stone C."/>
            <person name="Strader C."/>
            <person name="Tesfaye S."/>
            <person name="Thomson T."/>
            <person name="Thoulutsang Y."/>
            <person name="Thoulutsang D."/>
            <person name="Topham K."/>
            <person name="Topping I."/>
            <person name="Tsamla T."/>
            <person name="Vassiliev H."/>
            <person name="Vo A."/>
            <person name="Wangchuk T."/>
            <person name="Wangdi T."/>
            <person name="Weiand M."/>
            <person name="Wilkinson J."/>
            <person name="Wilson A."/>
            <person name="Yadav S."/>
            <person name="Young G."/>
            <person name="Yu Q."/>
            <person name="Zembek L."/>
            <person name="Zhong D."/>
            <person name="Zimmer A."/>
            <person name="Zwirko Z."/>
            <person name="Jaffe D.B."/>
            <person name="Alvarez P."/>
            <person name="Brockman W."/>
            <person name="Butler J."/>
            <person name="Chin C."/>
            <person name="Gnerre S."/>
            <person name="Grabherr M."/>
            <person name="Kleber M."/>
            <person name="Mauceli E."/>
            <person name="MacCallum I."/>
        </authorList>
    </citation>
    <scope>NUCLEOTIDE SEQUENCE [LARGE SCALE GENOMIC DNA]</scope>
    <source>
        <strain evidence="17">Tucson 14030-0811.24</strain>
    </source>
</reference>
<accession>B4ML92</accession>
<dbReference type="FunCoup" id="B4ML92">
    <property type="interactions" value="17"/>
</dbReference>
<dbReference type="PROSITE" id="PS00086">
    <property type="entry name" value="CYTOCHROME_P450"/>
    <property type="match status" value="1"/>
</dbReference>
<keyword evidence="17" id="KW-1185">Reference proteome</keyword>
<gene>
    <name evidence="16" type="primary">Dwil\GK16701</name>
    <name evidence="16" type="ORF">Dwil_GK16701</name>
</gene>
<dbReference type="STRING" id="7260.B4ML92"/>
<evidence type="ECO:0000256" key="12">
    <source>
        <dbReference type="ARBA" id="ARBA00023033"/>
    </source>
</evidence>
<dbReference type="AlphaFoldDB" id="B4ML92"/>
<dbReference type="OMA" id="FRMIFGR"/>
<evidence type="ECO:0000256" key="13">
    <source>
        <dbReference type="ARBA" id="ARBA00023136"/>
    </source>
</evidence>
<dbReference type="CDD" id="cd20651">
    <property type="entry name" value="CYP15A1-like"/>
    <property type="match status" value="1"/>
</dbReference>
<dbReference type="GO" id="GO:0006082">
    <property type="term" value="P:organic acid metabolic process"/>
    <property type="evidence" value="ECO:0007669"/>
    <property type="project" value="TreeGrafter"/>
</dbReference>
<dbReference type="GO" id="GO:0008395">
    <property type="term" value="F:steroid hydroxylase activity"/>
    <property type="evidence" value="ECO:0007669"/>
    <property type="project" value="TreeGrafter"/>
</dbReference>
<dbReference type="HOGENOM" id="CLU_001570_22_0_1"/>
<evidence type="ECO:0000256" key="15">
    <source>
        <dbReference type="RuleBase" id="RU000461"/>
    </source>
</evidence>
<evidence type="ECO:0000256" key="1">
    <source>
        <dbReference type="ARBA" id="ARBA00001971"/>
    </source>
</evidence>
<keyword evidence="7 14" id="KW-0479">Metal-binding</keyword>
<dbReference type="InterPro" id="IPR036396">
    <property type="entry name" value="Cyt_P450_sf"/>
</dbReference>
<keyword evidence="11 14" id="KW-0408">Iron</keyword>